<dbReference type="RefSeq" id="WP_004770745.1">
    <property type="nucleotide sequence ID" value="NZ_KB849357.1"/>
</dbReference>
<dbReference type="SUPFAM" id="SSF53098">
    <property type="entry name" value="Ribonuclease H-like"/>
    <property type="match status" value="1"/>
</dbReference>
<dbReference type="SMART" id="SM00479">
    <property type="entry name" value="EXOIII"/>
    <property type="match status" value="1"/>
</dbReference>
<comment type="caution">
    <text evidence="5">The sequence shown here is derived from an EMBL/GenBank/DDBJ whole genome shotgun (WGS) entry which is preliminary data.</text>
</comment>
<sequence length="251" mass="28751">MDMQIGLIFDTETNKLHGEIIEAAVLEVFILDGELRLLNAGHVFGRYKPSESICLGAMATHHIIDEDLENCPPASSFRFPSDLDTTYLIGHNIDYDIDAVKKTDYILPEKFHAICTLAMARRLWPTLETHTLSALAYHISHDRDATREHLKDAHSAITDCYTTFDLLKVIVEQQNIQTMDELAKFAESCRYPTHIFFGDFKGCAISDMETDDLVYLFAKTKDKFLKSSLENELEHRQQEHMFNSDQESLPF</sequence>
<dbReference type="InterPro" id="IPR012337">
    <property type="entry name" value="RNaseH-like_sf"/>
</dbReference>
<accession>N8UYT3</accession>
<evidence type="ECO:0000259" key="4">
    <source>
        <dbReference type="SMART" id="SM00479"/>
    </source>
</evidence>
<name>N8UYT3_9GAMM</name>
<dbReference type="GO" id="GO:0008408">
    <property type="term" value="F:3'-5' exonuclease activity"/>
    <property type="evidence" value="ECO:0007669"/>
    <property type="project" value="TreeGrafter"/>
</dbReference>
<dbReference type="HOGENOM" id="CLU_047806_8_1_6"/>
<dbReference type="EMBL" id="APPC01000016">
    <property type="protein sequence ID" value="ENU92530.1"/>
    <property type="molecule type" value="Genomic_DNA"/>
</dbReference>
<evidence type="ECO:0000256" key="1">
    <source>
        <dbReference type="ARBA" id="ARBA00022722"/>
    </source>
</evidence>
<dbReference type="Pfam" id="PF00929">
    <property type="entry name" value="RNase_T"/>
    <property type="match status" value="1"/>
</dbReference>
<dbReference type="InterPro" id="IPR013520">
    <property type="entry name" value="Ribonucl_H"/>
</dbReference>
<dbReference type="GO" id="GO:0006259">
    <property type="term" value="P:DNA metabolic process"/>
    <property type="evidence" value="ECO:0007669"/>
    <property type="project" value="UniProtKB-ARBA"/>
</dbReference>
<keyword evidence="3" id="KW-0269">Exonuclease</keyword>
<dbReference type="AlphaFoldDB" id="N8UYT3"/>
<protein>
    <recommendedName>
        <fullName evidence="4">Exonuclease domain-containing protein</fullName>
    </recommendedName>
</protein>
<proteinExistence type="predicted"/>
<keyword evidence="2" id="KW-0378">Hydrolase</keyword>
<dbReference type="GO" id="GO:0003676">
    <property type="term" value="F:nucleic acid binding"/>
    <property type="evidence" value="ECO:0007669"/>
    <property type="project" value="InterPro"/>
</dbReference>
<dbReference type="eggNOG" id="COG0847">
    <property type="taxonomic scope" value="Bacteria"/>
</dbReference>
<organism evidence="5 6">
    <name type="scientific">Acinetobacter vivianii</name>
    <dbReference type="NCBI Taxonomy" id="1776742"/>
    <lineage>
        <taxon>Bacteria</taxon>
        <taxon>Pseudomonadati</taxon>
        <taxon>Pseudomonadota</taxon>
        <taxon>Gammaproteobacteria</taxon>
        <taxon>Moraxellales</taxon>
        <taxon>Moraxellaceae</taxon>
        <taxon>Acinetobacter</taxon>
    </lineage>
</organism>
<feature type="domain" description="Exonuclease" evidence="4">
    <location>
        <begin position="7"/>
        <end position="176"/>
    </location>
</feature>
<evidence type="ECO:0000256" key="3">
    <source>
        <dbReference type="ARBA" id="ARBA00022839"/>
    </source>
</evidence>
<dbReference type="Gene3D" id="3.30.420.10">
    <property type="entry name" value="Ribonuclease H-like superfamily/Ribonuclease H"/>
    <property type="match status" value="1"/>
</dbReference>
<gene>
    <name evidence="5" type="ORF">F971_01512</name>
</gene>
<dbReference type="PATRIC" id="fig|1217712.3.peg.1451"/>
<evidence type="ECO:0000256" key="2">
    <source>
        <dbReference type="ARBA" id="ARBA00022801"/>
    </source>
</evidence>
<evidence type="ECO:0000313" key="6">
    <source>
        <dbReference type="Proteomes" id="UP000013049"/>
    </source>
</evidence>
<keyword evidence="1" id="KW-0540">Nuclease</keyword>
<evidence type="ECO:0000313" key="5">
    <source>
        <dbReference type="EMBL" id="ENU92530.1"/>
    </source>
</evidence>
<reference evidence="5 6" key="1">
    <citation type="submission" date="2013-02" db="EMBL/GenBank/DDBJ databases">
        <title>The Genome Sequence of Acinetobacter sp. NIPH 758.</title>
        <authorList>
            <consortium name="The Broad Institute Genome Sequencing Platform"/>
            <consortium name="The Broad Institute Genome Sequencing Center for Infectious Disease"/>
            <person name="Cerqueira G."/>
            <person name="Feldgarden M."/>
            <person name="Courvalin P."/>
            <person name="Perichon B."/>
            <person name="Grillot-Courvalin C."/>
            <person name="Clermont D."/>
            <person name="Rocha E."/>
            <person name="Yoon E.-J."/>
            <person name="Nemec A."/>
            <person name="Walker B."/>
            <person name="Young S.K."/>
            <person name="Zeng Q."/>
            <person name="Gargeya S."/>
            <person name="Fitzgerald M."/>
            <person name="Haas B."/>
            <person name="Abouelleil A."/>
            <person name="Alvarado L."/>
            <person name="Arachchi H.M."/>
            <person name="Berlin A.M."/>
            <person name="Chapman S.B."/>
            <person name="Dewar J."/>
            <person name="Goldberg J."/>
            <person name="Griggs A."/>
            <person name="Gujja S."/>
            <person name="Hansen M."/>
            <person name="Howarth C."/>
            <person name="Imamovic A."/>
            <person name="Larimer J."/>
            <person name="McCowan C."/>
            <person name="Murphy C."/>
            <person name="Neiman D."/>
            <person name="Pearson M."/>
            <person name="Priest M."/>
            <person name="Roberts A."/>
            <person name="Saif S."/>
            <person name="Shea T."/>
            <person name="Sisk P."/>
            <person name="Sykes S."/>
            <person name="Wortman J."/>
            <person name="Nusbaum C."/>
            <person name="Birren B."/>
        </authorList>
    </citation>
    <scope>NUCLEOTIDE SEQUENCE [LARGE SCALE GENOMIC DNA]</scope>
    <source>
        <strain evidence="5 6">NIPH 758</strain>
    </source>
</reference>
<dbReference type="PANTHER" id="PTHR30231:SF4">
    <property type="entry name" value="PROTEIN NEN2"/>
    <property type="match status" value="1"/>
</dbReference>
<dbReference type="PANTHER" id="PTHR30231">
    <property type="entry name" value="DNA POLYMERASE III SUBUNIT EPSILON"/>
    <property type="match status" value="1"/>
</dbReference>
<dbReference type="CDD" id="cd06127">
    <property type="entry name" value="DEDDh"/>
    <property type="match status" value="1"/>
</dbReference>
<dbReference type="InterPro" id="IPR036397">
    <property type="entry name" value="RNaseH_sf"/>
</dbReference>
<dbReference type="Proteomes" id="UP000013049">
    <property type="component" value="Unassembled WGS sequence"/>
</dbReference>